<keyword evidence="3" id="KW-1185">Reference proteome</keyword>
<dbReference type="AlphaFoldDB" id="A0A1G9XNM4"/>
<dbReference type="Proteomes" id="UP000183376">
    <property type="component" value="Chromosome I"/>
</dbReference>
<sequence>MTKALRLALAAGAAAAILAGAAPSAVAESGAARSGTTSQSKNGLTCTNKWYNTSGGTNCAGTGSAATKQKWRLRVRCSVQPDYTGSWQAGPGSDRFECRTSVQSASVEFK</sequence>
<evidence type="ECO:0000256" key="1">
    <source>
        <dbReference type="SAM" id="SignalP"/>
    </source>
</evidence>
<reference evidence="2 3" key="1">
    <citation type="submission" date="2016-10" db="EMBL/GenBank/DDBJ databases">
        <authorList>
            <person name="de Groot N.N."/>
        </authorList>
    </citation>
    <scope>NUCLEOTIDE SEQUENCE [LARGE SCALE GENOMIC DNA]</scope>
    <source>
        <strain evidence="2 3">DSM 44149</strain>
    </source>
</reference>
<feature type="signal peptide" evidence="1">
    <location>
        <begin position="1"/>
        <end position="27"/>
    </location>
</feature>
<proteinExistence type="predicted"/>
<evidence type="ECO:0000313" key="3">
    <source>
        <dbReference type="Proteomes" id="UP000183376"/>
    </source>
</evidence>
<gene>
    <name evidence="2" type="ORF">SAMN04489726_4304</name>
</gene>
<dbReference type="RefSeq" id="WP_030429020.1">
    <property type="nucleotide sequence ID" value="NZ_JOEF01000005.1"/>
</dbReference>
<keyword evidence="1" id="KW-0732">Signal</keyword>
<accession>A0A1G9XNM4</accession>
<name>A0A1G9XNM4_ALLAB</name>
<dbReference type="OrthoDB" id="3699375at2"/>
<feature type="chain" id="PRO_5009246258" evidence="1">
    <location>
        <begin position="28"/>
        <end position="110"/>
    </location>
</feature>
<organism evidence="2 3">
    <name type="scientific">Allokutzneria albata</name>
    <name type="common">Kibdelosporangium albatum</name>
    <dbReference type="NCBI Taxonomy" id="211114"/>
    <lineage>
        <taxon>Bacteria</taxon>
        <taxon>Bacillati</taxon>
        <taxon>Actinomycetota</taxon>
        <taxon>Actinomycetes</taxon>
        <taxon>Pseudonocardiales</taxon>
        <taxon>Pseudonocardiaceae</taxon>
        <taxon>Allokutzneria</taxon>
    </lineage>
</organism>
<protein>
    <submittedName>
        <fullName evidence="2">Uncharacterized protein</fullName>
    </submittedName>
</protein>
<evidence type="ECO:0000313" key="2">
    <source>
        <dbReference type="EMBL" id="SDM98091.1"/>
    </source>
</evidence>
<dbReference type="STRING" id="211114.SAMN04489726_4304"/>
<dbReference type="EMBL" id="LT629701">
    <property type="protein sequence ID" value="SDM98091.1"/>
    <property type="molecule type" value="Genomic_DNA"/>
</dbReference>